<name>X7ZY89_MYCXE</name>
<dbReference type="EMBL" id="JAOB01000069">
    <property type="protein sequence ID" value="EUA23600.1"/>
    <property type="molecule type" value="Genomic_DNA"/>
</dbReference>
<protein>
    <submittedName>
        <fullName evidence="1">Uncharacterized protein</fullName>
    </submittedName>
</protein>
<reference evidence="1" key="1">
    <citation type="submission" date="2014-01" db="EMBL/GenBank/DDBJ databases">
        <authorList>
            <person name="Brown-Elliot B."/>
            <person name="Wallace R."/>
            <person name="Lenaerts A."/>
            <person name="Ordway D."/>
            <person name="DeGroote M.A."/>
            <person name="Parker T."/>
            <person name="Sizemore C."/>
            <person name="Tallon L.J."/>
            <person name="Sadzewicz L.K."/>
            <person name="Sengamalay N."/>
            <person name="Fraser C.M."/>
            <person name="Hine E."/>
            <person name="Shefchek K.A."/>
            <person name="Das S.P."/>
            <person name="Tettelin H."/>
        </authorList>
    </citation>
    <scope>NUCLEOTIDE SEQUENCE [LARGE SCALE GENOMIC DNA]</scope>
    <source>
        <strain evidence="1">4042</strain>
    </source>
</reference>
<accession>X7ZY89</accession>
<proteinExistence type="predicted"/>
<evidence type="ECO:0000313" key="1">
    <source>
        <dbReference type="EMBL" id="EUA23600.1"/>
    </source>
</evidence>
<gene>
    <name evidence="1" type="ORF">I553_5333</name>
</gene>
<dbReference type="AlphaFoldDB" id="X7ZY89"/>
<organism evidence="1">
    <name type="scientific">Mycobacterium xenopi 4042</name>
    <dbReference type="NCBI Taxonomy" id="1299334"/>
    <lineage>
        <taxon>Bacteria</taxon>
        <taxon>Bacillati</taxon>
        <taxon>Actinomycetota</taxon>
        <taxon>Actinomycetes</taxon>
        <taxon>Mycobacteriales</taxon>
        <taxon>Mycobacteriaceae</taxon>
        <taxon>Mycobacterium</taxon>
    </lineage>
</organism>
<comment type="caution">
    <text evidence="1">The sequence shown here is derived from an EMBL/GenBank/DDBJ whole genome shotgun (WGS) entry which is preliminary data.</text>
</comment>
<sequence>MRQFIGHVDARGNLEGRQSFPAELANSATLGAAEDAGTTAAATVSP</sequence>